<evidence type="ECO:0000313" key="2">
    <source>
        <dbReference type="Proteomes" id="UP000516046"/>
    </source>
</evidence>
<organism evidence="1 2">
    <name type="scientific">Caproicibacterium amylolyticum</name>
    <dbReference type="NCBI Taxonomy" id="2766537"/>
    <lineage>
        <taxon>Bacteria</taxon>
        <taxon>Bacillati</taxon>
        <taxon>Bacillota</taxon>
        <taxon>Clostridia</taxon>
        <taxon>Eubacteriales</taxon>
        <taxon>Oscillospiraceae</taxon>
        <taxon>Caproicibacterium</taxon>
    </lineage>
</organism>
<keyword evidence="2" id="KW-1185">Reference proteome</keyword>
<dbReference type="RefSeq" id="WP_212506583.1">
    <property type="nucleotide sequence ID" value="NZ_CP060696.1"/>
</dbReference>
<dbReference type="InterPro" id="IPR036388">
    <property type="entry name" value="WH-like_DNA-bd_sf"/>
</dbReference>
<reference evidence="1 2" key="1">
    <citation type="submission" date="2020-08" db="EMBL/GenBank/DDBJ databases">
        <authorList>
            <person name="Ren C."/>
            <person name="Gu Y."/>
            <person name="Xu Y."/>
        </authorList>
    </citation>
    <scope>NUCLEOTIDE SEQUENCE [LARGE SCALE GENOMIC DNA]</scope>
    <source>
        <strain evidence="1 2">LBM18003</strain>
    </source>
</reference>
<evidence type="ECO:0000313" key="1">
    <source>
        <dbReference type="EMBL" id="QNO17513.1"/>
    </source>
</evidence>
<protein>
    <submittedName>
        <fullName evidence="1">Helix-turn-helix domain-containing protein</fullName>
    </submittedName>
</protein>
<proteinExistence type="predicted"/>
<sequence>MKKNFADIIMNPVRQRIVQYFILHQKATVSEIAAELSDVSRASLYRHIKILFEAGCLEVLEEKPVRGTVERTYGLVAQPMGSDVSKQDVSMLIQNSLFAIMASFAQYFQNSSTEDAQKDMISVSSCTLLLSDKEFTDMLGKIGQVYNEYLNNKPTAERKERCLTFISAPPQKDGKGENHA</sequence>
<dbReference type="CDD" id="cd00090">
    <property type="entry name" value="HTH_ARSR"/>
    <property type="match status" value="1"/>
</dbReference>
<dbReference type="SUPFAM" id="SSF46785">
    <property type="entry name" value="Winged helix' DNA-binding domain"/>
    <property type="match status" value="1"/>
</dbReference>
<dbReference type="EMBL" id="CP060696">
    <property type="protein sequence ID" value="QNO17513.1"/>
    <property type="molecule type" value="Genomic_DNA"/>
</dbReference>
<dbReference type="Proteomes" id="UP000516046">
    <property type="component" value="Chromosome"/>
</dbReference>
<name>A0A7G9WFQ1_9FIRM</name>
<dbReference type="KEGG" id="caml:H6X83_11305"/>
<dbReference type="Gene3D" id="1.10.10.10">
    <property type="entry name" value="Winged helix-like DNA-binding domain superfamily/Winged helix DNA-binding domain"/>
    <property type="match status" value="1"/>
</dbReference>
<dbReference type="Pfam" id="PF12840">
    <property type="entry name" value="HTH_20"/>
    <property type="match status" value="1"/>
</dbReference>
<gene>
    <name evidence="1" type="ORF">H6X83_11305</name>
</gene>
<accession>A0A7G9WFQ1</accession>
<dbReference type="AlphaFoldDB" id="A0A7G9WFQ1"/>
<dbReference type="InterPro" id="IPR011991">
    <property type="entry name" value="ArsR-like_HTH"/>
</dbReference>
<dbReference type="Gene3D" id="6.10.140.2180">
    <property type="match status" value="1"/>
</dbReference>
<dbReference type="InterPro" id="IPR036390">
    <property type="entry name" value="WH_DNA-bd_sf"/>
</dbReference>